<proteinExistence type="predicted"/>
<evidence type="ECO:0000313" key="1">
    <source>
        <dbReference type="EMBL" id="HIZ48555.1"/>
    </source>
</evidence>
<reference evidence="1" key="1">
    <citation type="journal article" date="2021" name="PeerJ">
        <title>Extensive microbial diversity within the chicken gut microbiome revealed by metagenomics and culture.</title>
        <authorList>
            <person name="Gilroy R."/>
            <person name="Ravi A."/>
            <person name="Getino M."/>
            <person name="Pursley I."/>
            <person name="Horton D.L."/>
            <person name="Alikhan N.F."/>
            <person name="Baker D."/>
            <person name="Gharbi K."/>
            <person name="Hall N."/>
            <person name="Watson M."/>
            <person name="Adriaenssens E.M."/>
            <person name="Foster-Nyarko E."/>
            <person name="Jarju S."/>
            <person name="Secka A."/>
            <person name="Antonio M."/>
            <person name="Oren A."/>
            <person name="Chaudhuri R.R."/>
            <person name="La Ragione R."/>
            <person name="Hildebrand F."/>
            <person name="Pallen M.J."/>
        </authorList>
    </citation>
    <scope>NUCLEOTIDE SEQUENCE</scope>
    <source>
        <strain evidence="1">3436</strain>
    </source>
</reference>
<evidence type="ECO:0000313" key="2">
    <source>
        <dbReference type="Proteomes" id="UP000824031"/>
    </source>
</evidence>
<gene>
    <name evidence="1" type="ORF">H9810_07560</name>
</gene>
<comment type="caution">
    <text evidence="1">The sequence shown here is derived from an EMBL/GenBank/DDBJ whole genome shotgun (WGS) entry which is preliminary data.</text>
</comment>
<reference evidence="1" key="2">
    <citation type="submission" date="2021-04" db="EMBL/GenBank/DDBJ databases">
        <authorList>
            <person name="Gilroy R."/>
        </authorList>
    </citation>
    <scope>NUCLEOTIDE SEQUENCE</scope>
    <source>
        <strain evidence="1">3436</strain>
    </source>
</reference>
<name>A0A9D2F3K6_9FIRM</name>
<dbReference type="EMBL" id="DXBO01000114">
    <property type="protein sequence ID" value="HIZ48555.1"/>
    <property type="molecule type" value="Genomic_DNA"/>
</dbReference>
<organism evidence="1 2">
    <name type="scientific">Candidatus Gemmiger excrementavium</name>
    <dbReference type="NCBI Taxonomy" id="2838608"/>
    <lineage>
        <taxon>Bacteria</taxon>
        <taxon>Bacillati</taxon>
        <taxon>Bacillota</taxon>
        <taxon>Clostridia</taxon>
        <taxon>Eubacteriales</taxon>
        <taxon>Gemmiger</taxon>
    </lineage>
</organism>
<sequence length="98" mass="10733">MCRVMRRLMAWFFCVLLAAGVLLSAWFLAREIRHDCTGENCPVCTCLRAAARQLRGSGRPAAAAVAAATVFGVIRVLGGAVRRGHWFTPVDCKVRLDN</sequence>
<accession>A0A9D2F3K6</accession>
<dbReference type="AlphaFoldDB" id="A0A9D2F3K6"/>
<dbReference type="Proteomes" id="UP000824031">
    <property type="component" value="Unassembled WGS sequence"/>
</dbReference>
<protein>
    <submittedName>
        <fullName evidence="1">Uncharacterized protein</fullName>
    </submittedName>
</protein>